<protein>
    <submittedName>
        <fullName evidence="2">Uncharacterized protein</fullName>
    </submittedName>
</protein>
<evidence type="ECO:0000313" key="2">
    <source>
        <dbReference type="EMBL" id="KAA8894072.1"/>
    </source>
</evidence>
<dbReference type="Proteomes" id="UP000326924">
    <property type="component" value="Unassembled WGS sequence"/>
</dbReference>
<comment type="caution">
    <text evidence="2">The sequence shown here is derived from an EMBL/GenBank/DDBJ whole genome shotgun (WGS) entry which is preliminary data.</text>
</comment>
<sequence length="211" mass="23724">MIEKARNPSFLEGSSARVDDAPDTQNRSQIAGSSLPQKPRRRSVNVPTICTIATTSHNAGKRMLAYQNDHRRLVSEKDILELKAKRVAADLHDRTDWQPHQPAIRRAFGRNSGLAGIAVKFMRCLIRRLDPIWDEKYPVVGHLNDPNEPLLIHYPSQPQAEPNVHLDSVNFEECDRMLAELSGGVDNLNSIVGEQQRLNGEVLRDRGEPVV</sequence>
<evidence type="ECO:0000313" key="3">
    <source>
        <dbReference type="Proteomes" id="UP000326924"/>
    </source>
</evidence>
<name>A0A5J5EEM2_9PEZI</name>
<dbReference type="InParanoid" id="A0A5J5EEM2"/>
<feature type="region of interest" description="Disordered" evidence="1">
    <location>
        <begin position="1"/>
        <end position="45"/>
    </location>
</feature>
<organism evidence="2 3">
    <name type="scientific">Sphaerosporella brunnea</name>
    <dbReference type="NCBI Taxonomy" id="1250544"/>
    <lineage>
        <taxon>Eukaryota</taxon>
        <taxon>Fungi</taxon>
        <taxon>Dikarya</taxon>
        <taxon>Ascomycota</taxon>
        <taxon>Pezizomycotina</taxon>
        <taxon>Pezizomycetes</taxon>
        <taxon>Pezizales</taxon>
        <taxon>Pyronemataceae</taxon>
        <taxon>Sphaerosporella</taxon>
    </lineage>
</organism>
<reference evidence="2 3" key="1">
    <citation type="submission" date="2019-09" db="EMBL/GenBank/DDBJ databases">
        <title>Draft genome of the ectomycorrhizal ascomycete Sphaerosporella brunnea.</title>
        <authorList>
            <consortium name="DOE Joint Genome Institute"/>
            <person name="Benucci G.M."/>
            <person name="Marozzi G."/>
            <person name="Antonielli L."/>
            <person name="Sanchez S."/>
            <person name="Marco P."/>
            <person name="Wang X."/>
            <person name="Falini L.B."/>
            <person name="Barry K."/>
            <person name="Haridas S."/>
            <person name="Lipzen A."/>
            <person name="Labutti K."/>
            <person name="Grigoriev I.V."/>
            <person name="Murat C."/>
            <person name="Martin F."/>
            <person name="Albertini E."/>
            <person name="Donnini D."/>
            <person name="Bonito G."/>
        </authorList>
    </citation>
    <scope>NUCLEOTIDE SEQUENCE [LARGE SCALE GENOMIC DNA]</scope>
    <source>
        <strain evidence="2 3">Sb_GMNB300</strain>
    </source>
</reference>
<keyword evidence="3" id="KW-1185">Reference proteome</keyword>
<gene>
    <name evidence="2" type="ORF">FN846DRAFT_913314</name>
</gene>
<dbReference type="AlphaFoldDB" id="A0A5J5EEM2"/>
<feature type="compositionally biased region" description="Polar residues" evidence="1">
    <location>
        <begin position="23"/>
        <end position="36"/>
    </location>
</feature>
<accession>A0A5J5EEM2</accession>
<evidence type="ECO:0000256" key="1">
    <source>
        <dbReference type="SAM" id="MobiDB-lite"/>
    </source>
</evidence>
<proteinExistence type="predicted"/>
<dbReference type="EMBL" id="VXIS01000369">
    <property type="protein sequence ID" value="KAA8894072.1"/>
    <property type="molecule type" value="Genomic_DNA"/>
</dbReference>